<evidence type="ECO:0000256" key="1">
    <source>
        <dbReference type="ARBA" id="ARBA00004255"/>
    </source>
</evidence>
<organism evidence="5">
    <name type="scientific">Streptomyces sp. NBC_00049</name>
    <dbReference type="NCBI Taxonomy" id="2903617"/>
    <lineage>
        <taxon>Bacteria</taxon>
        <taxon>Bacillati</taxon>
        <taxon>Actinomycetota</taxon>
        <taxon>Actinomycetes</taxon>
        <taxon>Kitasatosporales</taxon>
        <taxon>Streptomycetaceae</taxon>
        <taxon>Streptomyces</taxon>
    </lineage>
</organism>
<keyword evidence="4" id="KW-0472">Membrane</keyword>
<comment type="subcellular location">
    <subcellularLocation>
        <location evidence="1">Golgi apparatus membrane</location>
        <topology evidence="1">Peripheral membrane protein</topology>
        <orientation evidence="1">Cytoplasmic side</orientation>
    </subcellularLocation>
</comment>
<keyword evidence="3" id="KW-0446">Lipid-binding</keyword>
<dbReference type="AlphaFoldDB" id="A0AAU2JZB2"/>
<accession>A0AAU2JZB2</accession>
<dbReference type="InterPro" id="IPR008628">
    <property type="entry name" value="GPP34-like"/>
</dbReference>
<gene>
    <name evidence="5" type="ORF">OG327_29300</name>
</gene>
<dbReference type="GO" id="GO:0005737">
    <property type="term" value="C:cytoplasm"/>
    <property type="evidence" value="ECO:0007669"/>
    <property type="project" value="UniProtKB-ARBA"/>
</dbReference>
<dbReference type="Pfam" id="PF05719">
    <property type="entry name" value="GPP34"/>
    <property type="match status" value="1"/>
</dbReference>
<evidence type="ECO:0000256" key="3">
    <source>
        <dbReference type="ARBA" id="ARBA00023121"/>
    </source>
</evidence>
<sequence>MGITLAEEIVLLSLDDGSGVARQRQSAGWAAAGAILLELVMAERVVVAGKHLELRDTSSTGEQLLDDRVLLIKAWLRGRAKGRVTDWLTKDHAKAVGAVLRRLVERGLVAEEVTKVLGMFPQRRYPEVDGAVERALRERLRVVVLDGAEPDERTAGLIALIHSAKLHRLAFPDRRPSSVAPRTAEIAAGQWAAESVRSAIRDVQAAMVTMTVVTTVTVAPPAG</sequence>
<keyword evidence="2" id="KW-0333">Golgi apparatus</keyword>
<evidence type="ECO:0000256" key="4">
    <source>
        <dbReference type="ARBA" id="ARBA00023136"/>
    </source>
</evidence>
<dbReference type="GO" id="GO:0012505">
    <property type="term" value="C:endomembrane system"/>
    <property type="evidence" value="ECO:0007669"/>
    <property type="project" value="UniProtKB-ARBA"/>
</dbReference>
<reference evidence="5" key="1">
    <citation type="submission" date="2022-10" db="EMBL/GenBank/DDBJ databases">
        <title>The complete genomes of actinobacterial strains from the NBC collection.</title>
        <authorList>
            <person name="Joergensen T.S."/>
            <person name="Alvarez Arevalo M."/>
            <person name="Sterndorff E.B."/>
            <person name="Faurdal D."/>
            <person name="Vuksanovic O."/>
            <person name="Mourched A.-S."/>
            <person name="Charusanti P."/>
            <person name="Shaw S."/>
            <person name="Blin K."/>
            <person name="Weber T."/>
        </authorList>
    </citation>
    <scope>NUCLEOTIDE SEQUENCE</scope>
    <source>
        <strain evidence="5">NBC_00049</strain>
    </source>
</reference>
<dbReference type="GO" id="GO:0070273">
    <property type="term" value="F:phosphatidylinositol-4-phosphate binding"/>
    <property type="evidence" value="ECO:0007669"/>
    <property type="project" value="InterPro"/>
</dbReference>
<evidence type="ECO:0000256" key="2">
    <source>
        <dbReference type="ARBA" id="ARBA00023034"/>
    </source>
</evidence>
<dbReference type="Gene3D" id="1.10.3630.10">
    <property type="entry name" value="yeast vps74-n-term truncation variant domain like"/>
    <property type="match status" value="1"/>
</dbReference>
<evidence type="ECO:0000313" key="5">
    <source>
        <dbReference type="EMBL" id="WTU77102.1"/>
    </source>
</evidence>
<protein>
    <submittedName>
        <fullName evidence="5">GPP34 family phosphoprotein</fullName>
    </submittedName>
</protein>
<proteinExistence type="predicted"/>
<dbReference type="EMBL" id="CP108264">
    <property type="protein sequence ID" value="WTU77102.1"/>
    <property type="molecule type" value="Genomic_DNA"/>
</dbReference>
<dbReference type="InterPro" id="IPR038261">
    <property type="entry name" value="GPP34-like_sf"/>
</dbReference>
<name>A0AAU2JZB2_9ACTN</name>